<gene>
    <name evidence="2" type="ORF">GXW76_13210</name>
</gene>
<evidence type="ECO:0000313" key="3">
    <source>
        <dbReference type="Proteomes" id="UP001138751"/>
    </source>
</evidence>
<feature type="chain" id="PRO_5040840522" evidence="1">
    <location>
        <begin position="22"/>
        <end position="153"/>
    </location>
</feature>
<evidence type="ECO:0000313" key="2">
    <source>
        <dbReference type="EMBL" id="MBR0672134.1"/>
    </source>
</evidence>
<protein>
    <submittedName>
        <fullName evidence="2">Uncharacterized protein</fullName>
    </submittedName>
</protein>
<keyword evidence="1" id="KW-0732">Signal</keyword>
<accession>A0A9X9WYA5</accession>
<evidence type="ECO:0000256" key="1">
    <source>
        <dbReference type="SAM" id="SignalP"/>
    </source>
</evidence>
<dbReference type="Proteomes" id="UP001138751">
    <property type="component" value="Unassembled WGS sequence"/>
</dbReference>
<proteinExistence type="predicted"/>
<reference evidence="2" key="1">
    <citation type="submission" date="2020-01" db="EMBL/GenBank/DDBJ databases">
        <authorList>
            <person name="Rat A."/>
        </authorList>
    </citation>
    <scope>NUCLEOTIDE SEQUENCE</scope>
    <source>
        <strain evidence="2">LMG 31231</strain>
    </source>
</reference>
<feature type="signal peptide" evidence="1">
    <location>
        <begin position="1"/>
        <end position="21"/>
    </location>
</feature>
<sequence>MRFPMRRAVVAVLAAALPAVAAAQTPETQDAAMRLPPTAALEAVERAAPCAFSDAARHLSRIPTNIPWAKPAAVVLFDGLPGLEAGRRALVIRPTRELLARAATRARIAQGDVTLHALDLALLPADAPQPSFLALHVAPPAAPPEGCLAQGSR</sequence>
<dbReference type="RefSeq" id="WP_211862541.1">
    <property type="nucleotide sequence ID" value="NZ_JAAEDM010000033.1"/>
</dbReference>
<comment type="caution">
    <text evidence="2">The sequence shown here is derived from an EMBL/GenBank/DDBJ whole genome shotgun (WGS) entry which is preliminary data.</text>
</comment>
<dbReference type="EMBL" id="JAAEDM010000033">
    <property type="protein sequence ID" value="MBR0672134.1"/>
    <property type="molecule type" value="Genomic_DNA"/>
</dbReference>
<dbReference type="AlphaFoldDB" id="A0A9X9WYA5"/>
<organism evidence="2 3">
    <name type="scientific">Neoroseomonas soli</name>
    <dbReference type="NCBI Taxonomy" id="1081025"/>
    <lineage>
        <taxon>Bacteria</taxon>
        <taxon>Pseudomonadati</taxon>
        <taxon>Pseudomonadota</taxon>
        <taxon>Alphaproteobacteria</taxon>
        <taxon>Acetobacterales</taxon>
        <taxon>Acetobacteraceae</taxon>
        <taxon>Neoroseomonas</taxon>
    </lineage>
</organism>
<name>A0A9X9WYA5_9PROT</name>
<reference evidence="2" key="2">
    <citation type="journal article" date="2021" name="Syst. Appl. Microbiol.">
        <title>Roseomonas hellenica sp. nov., isolated from roots of wild-growing Alkanna tinctoria.</title>
        <authorList>
            <person name="Rat A."/>
            <person name="Naranjo H.D."/>
            <person name="Lebbe L."/>
            <person name="Cnockaert M."/>
            <person name="Krigas N."/>
            <person name="Grigoriadou K."/>
            <person name="Maloupa E."/>
            <person name="Willems A."/>
        </authorList>
    </citation>
    <scope>NUCLEOTIDE SEQUENCE</scope>
    <source>
        <strain evidence="2">LMG 31231</strain>
    </source>
</reference>
<keyword evidence="3" id="KW-1185">Reference proteome</keyword>